<evidence type="ECO:0000313" key="3">
    <source>
        <dbReference type="Proteomes" id="UP000324222"/>
    </source>
</evidence>
<name>A0A5B7CIH6_PORTR</name>
<gene>
    <name evidence="2" type="ORF">E2C01_001916</name>
</gene>
<evidence type="ECO:0000313" key="2">
    <source>
        <dbReference type="EMBL" id="MPC09309.1"/>
    </source>
</evidence>
<organism evidence="2 3">
    <name type="scientific">Portunus trituberculatus</name>
    <name type="common">Swimming crab</name>
    <name type="synonym">Neptunus trituberculatus</name>
    <dbReference type="NCBI Taxonomy" id="210409"/>
    <lineage>
        <taxon>Eukaryota</taxon>
        <taxon>Metazoa</taxon>
        <taxon>Ecdysozoa</taxon>
        <taxon>Arthropoda</taxon>
        <taxon>Crustacea</taxon>
        <taxon>Multicrustacea</taxon>
        <taxon>Malacostraca</taxon>
        <taxon>Eumalacostraca</taxon>
        <taxon>Eucarida</taxon>
        <taxon>Decapoda</taxon>
        <taxon>Pleocyemata</taxon>
        <taxon>Brachyura</taxon>
        <taxon>Eubrachyura</taxon>
        <taxon>Portunoidea</taxon>
        <taxon>Portunidae</taxon>
        <taxon>Portuninae</taxon>
        <taxon>Portunus</taxon>
    </lineage>
</organism>
<sequence length="72" mass="8051">MLLRNFYIDTSRLIYLPATREPRPPLLLNLYEARRLAGGEQEGLFSPATPTLPGFTHPANQPSLPAPHVSLR</sequence>
<feature type="region of interest" description="Disordered" evidence="1">
    <location>
        <begin position="42"/>
        <end position="72"/>
    </location>
</feature>
<reference evidence="2 3" key="1">
    <citation type="submission" date="2019-05" db="EMBL/GenBank/DDBJ databases">
        <title>Another draft genome of Portunus trituberculatus and its Hox gene families provides insights of decapod evolution.</title>
        <authorList>
            <person name="Jeong J.-H."/>
            <person name="Song I."/>
            <person name="Kim S."/>
            <person name="Choi T."/>
            <person name="Kim D."/>
            <person name="Ryu S."/>
            <person name="Kim W."/>
        </authorList>
    </citation>
    <scope>NUCLEOTIDE SEQUENCE [LARGE SCALE GENOMIC DNA]</scope>
    <source>
        <tissue evidence="2">Muscle</tissue>
    </source>
</reference>
<proteinExistence type="predicted"/>
<keyword evidence="3" id="KW-1185">Reference proteome</keyword>
<evidence type="ECO:0000256" key="1">
    <source>
        <dbReference type="SAM" id="MobiDB-lite"/>
    </source>
</evidence>
<dbReference type="Proteomes" id="UP000324222">
    <property type="component" value="Unassembled WGS sequence"/>
</dbReference>
<dbReference type="EMBL" id="VSRR010000063">
    <property type="protein sequence ID" value="MPC09309.1"/>
    <property type="molecule type" value="Genomic_DNA"/>
</dbReference>
<protein>
    <submittedName>
        <fullName evidence="2">Uncharacterized protein</fullName>
    </submittedName>
</protein>
<dbReference type="AlphaFoldDB" id="A0A5B7CIH6"/>
<comment type="caution">
    <text evidence="2">The sequence shown here is derived from an EMBL/GenBank/DDBJ whole genome shotgun (WGS) entry which is preliminary data.</text>
</comment>
<accession>A0A5B7CIH6</accession>